<evidence type="ECO:0000256" key="1">
    <source>
        <dbReference type="SAM" id="SignalP"/>
    </source>
</evidence>
<dbReference type="Gene3D" id="3.90.1720.10">
    <property type="entry name" value="endopeptidase domain like (from Nostoc punctiforme)"/>
    <property type="match status" value="1"/>
</dbReference>
<sequence length="207" mass="23507">MKKILALIVLLSTISYAQQTTFKEGDLIFQNLKCGPLCDAINEVTYGYEGLNFNHMGMVIEHDGSLQVIEATSPEVCITPLDQFLNKTTEPMYLGRVLAKYEKLLPKAKAFALEQVGVPYDDNYLYANGKYYCSELIYDAFKSANKNKEFFRMHPMTYRSKYTGEFFPVWVQYFEKLDQTIPEGAIGCNPAGMSWSKNITIVGPIVQ</sequence>
<dbReference type="InterPro" id="IPR038765">
    <property type="entry name" value="Papain-like_cys_pep_sf"/>
</dbReference>
<reference evidence="2 3" key="1">
    <citation type="submission" date="2018-06" db="EMBL/GenBank/DDBJ databases">
        <authorList>
            <consortium name="Pathogen Informatics"/>
            <person name="Doyle S."/>
        </authorList>
    </citation>
    <scope>NUCLEOTIDE SEQUENCE [LARGE SCALE GENOMIC DNA]</scope>
    <source>
        <strain evidence="2 3">NCTC11179</strain>
    </source>
</reference>
<proteinExistence type="predicted"/>
<feature type="signal peptide" evidence="1">
    <location>
        <begin position="1"/>
        <end position="17"/>
    </location>
</feature>
<feature type="chain" id="PRO_5016581872" evidence="1">
    <location>
        <begin position="18"/>
        <end position="207"/>
    </location>
</feature>
<dbReference type="Pfam" id="PF05708">
    <property type="entry name" value="Peptidase_C92"/>
    <property type="match status" value="1"/>
</dbReference>
<dbReference type="RefSeq" id="WP_115092437.1">
    <property type="nucleotide sequence ID" value="NZ_CP068107.1"/>
</dbReference>
<name>A0A378U3G8_MYROD</name>
<organism evidence="2 3">
    <name type="scientific">Myroides odoratus</name>
    <name type="common">Flavobacterium odoratum</name>
    <dbReference type="NCBI Taxonomy" id="256"/>
    <lineage>
        <taxon>Bacteria</taxon>
        <taxon>Pseudomonadati</taxon>
        <taxon>Bacteroidota</taxon>
        <taxon>Flavobacteriia</taxon>
        <taxon>Flavobacteriales</taxon>
        <taxon>Flavobacteriaceae</taxon>
        <taxon>Myroides</taxon>
    </lineage>
</organism>
<dbReference type="Proteomes" id="UP000255024">
    <property type="component" value="Unassembled WGS sequence"/>
</dbReference>
<dbReference type="SUPFAM" id="SSF54001">
    <property type="entry name" value="Cysteine proteinases"/>
    <property type="match status" value="1"/>
</dbReference>
<keyword evidence="3" id="KW-1185">Reference proteome</keyword>
<evidence type="ECO:0000313" key="2">
    <source>
        <dbReference type="EMBL" id="STZ69798.1"/>
    </source>
</evidence>
<gene>
    <name evidence="2" type="ORF">NCTC11179_03315</name>
</gene>
<keyword evidence="2" id="KW-0378">Hydrolase</keyword>
<dbReference type="InterPro" id="IPR024453">
    <property type="entry name" value="Peptidase_C92"/>
</dbReference>
<accession>A0A378U3G8</accession>
<dbReference type="EMBL" id="UGQL01000002">
    <property type="protein sequence ID" value="STZ69798.1"/>
    <property type="molecule type" value="Genomic_DNA"/>
</dbReference>
<evidence type="ECO:0000313" key="3">
    <source>
        <dbReference type="Proteomes" id="UP000255024"/>
    </source>
</evidence>
<dbReference type="AlphaFoldDB" id="A0A378U3G8"/>
<protein>
    <submittedName>
        <fullName evidence="2">Uncharacterized distant relative of cell wall-associated hydrolases</fullName>
    </submittedName>
</protein>
<keyword evidence="1" id="KW-0732">Signal</keyword>
<dbReference type="GO" id="GO:0016787">
    <property type="term" value="F:hydrolase activity"/>
    <property type="evidence" value="ECO:0007669"/>
    <property type="project" value="UniProtKB-KW"/>
</dbReference>